<dbReference type="PROSITE" id="PS50089">
    <property type="entry name" value="ZF_RING_2"/>
    <property type="match status" value="1"/>
</dbReference>
<organism evidence="9">
    <name type="scientific">Noccaea caerulescens</name>
    <name type="common">Alpine penny-cress</name>
    <name type="synonym">Thlaspi caerulescens</name>
    <dbReference type="NCBI Taxonomy" id="107243"/>
    <lineage>
        <taxon>Eukaryota</taxon>
        <taxon>Viridiplantae</taxon>
        <taxon>Streptophyta</taxon>
        <taxon>Embryophyta</taxon>
        <taxon>Tracheophyta</taxon>
        <taxon>Spermatophyta</taxon>
        <taxon>Magnoliopsida</taxon>
        <taxon>eudicotyledons</taxon>
        <taxon>Gunneridae</taxon>
        <taxon>Pentapetalae</taxon>
        <taxon>rosids</taxon>
        <taxon>malvids</taxon>
        <taxon>Brassicales</taxon>
        <taxon>Brassicaceae</taxon>
        <taxon>Coluteocarpeae</taxon>
        <taxon>Noccaea</taxon>
    </lineage>
</organism>
<dbReference type="GO" id="GO:0004842">
    <property type="term" value="F:ubiquitin-protein transferase activity"/>
    <property type="evidence" value="ECO:0007669"/>
    <property type="project" value="InterPro"/>
</dbReference>
<keyword evidence="1" id="KW-0479">Metal-binding</keyword>
<evidence type="ECO:0000259" key="8">
    <source>
        <dbReference type="PROSITE" id="PS50089"/>
    </source>
</evidence>
<dbReference type="InterPro" id="IPR017907">
    <property type="entry name" value="Znf_RING_CS"/>
</dbReference>
<evidence type="ECO:0000256" key="6">
    <source>
        <dbReference type="SAM" id="Coils"/>
    </source>
</evidence>
<evidence type="ECO:0000256" key="3">
    <source>
        <dbReference type="ARBA" id="ARBA00022833"/>
    </source>
</evidence>
<comment type="subunit">
    <text evidence="4">Interacts with DREB2A.</text>
</comment>
<dbReference type="Pfam" id="PF13923">
    <property type="entry name" value="zf-C3HC4_2"/>
    <property type="match status" value="1"/>
</dbReference>
<name>A0A1J3DUC4_NOCCA</name>
<dbReference type="PANTHER" id="PTHR46293">
    <property type="entry name" value="E3 UBIQUITIN PROTEIN LIGASE DRIP1"/>
    <property type="match status" value="1"/>
</dbReference>
<evidence type="ECO:0000256" key="1">
    <source>
        <dbReference type="ARBA" id="ARBA00022723"/>
    </source>
</evidence>
<dbReference type="Gene3D" id="3.30.40.10">
    <property type="entry name" value="Zinc/RING finger domain, C3HC4 (zinc finger)"/>
    <property type="match status" value="1"/>
</dbReference>
<accession>A0A1J3DUC4</accession>
<dbReference type="PROSITE" id="PS00518">
    <property type="entry name" value="ZF_RING_1"/>
    <property type="match status" value="1"/>
</dbReference>
<evidence type="ECO:0000256" key="7">
    <source>
        <dbReference type="SAM" id="MobiDB-lite"/>
    </source>
</evidence>
<dbReference type="GO" id="GO:0051865">
    <property type="term" value="P:protein autoubiquitination"/>
    <property type="evidence" value="ECO:0007669"/>
    <property type="project" value="UniProtKB-ARBA"/>
</dbReference>
<dbReference type="SUPFAM" id="SSF57850">
    <property type="entry name" value="RING/U-box"/>
    <property type="match status" value="1"/>
</dbReference>
<evidence type="ECO:0000256" key="5">
    <source>
        <dbReference type="PROSITE-ProRule" id="PRU00175"/>
    </source>
</evidence>
<evidence type="ECO:0000313" key="9">
    <source>
        <dbReference type="EMBL" id="JAU22719.1"/>
    </source>
</evidence>
<protein>
    <submittedName>
        <fullName evidence="9">E3 ubiquitin protein ligase DRIP1</fullName>
    </submittedName>
</protein>
<sequence>MAIQVKRETMRACLSCTLCDNILRDATTISECLHTFCKKCIYEKITEDKMERCPVCNIELRGAPLEKLRSDYRLQDLRAKIFPLKRRKVNAPEIVSSLLGRRKERSISALVVSTPKVSAQAGTTRRRSKGVTRKDLRGNDSLAERTMRKAESSFCEELMSGEPEDIVAFGKLAQENKELRHTVSVVSDALMASNESLKKLSAEKKSADVRLGEMEELKSLLAARDRELEAKEKELEAGSLLIRAREDEVCSLGARVESLHRERDEAEEKADRLGKELQECKSKGRFEDGSSASEELKHMCYELAELEKDMELAVIAACITTRYQVCREWESQGTLRWELEFSAEDYHKFREFVDKNGTSYKYPRLEVYEEKWKRFVACHRPSESHSTLDRENISSPTSNSNLHLDAPGSVTSDHVGSSAPAD</sequence>
<evidence type="ECO:0000256" key="2">
    <source>
        <dbReference type="ARBA" id="ARBA00022771"/>
    </source>
</evidence>
<dbReference type="AlphaFoldDB" id="A0A1J3DUC4"/>
<evidence type="ECO:0000256" key="4">
    <source>
        <dbReference type="ARBA" id="ARBA00064110"/>
    </source>
</evidence>
<dbReference type="InterPro" id="IPR001841">
    <property type="entry name" value="Znf_RING"/>
</dbReference>
<dbReference type="InterPro" id="IPR044807">
    <property type="entry name" value="DRIP1-like"/>
</dbReference>
<dbReference type="InterPro" id="IPR013083">
    <property type="entry name" value="Znf_RING/FYVE/PHD"/>
</dbReference>
<feature type="compositionally biased region" description="Polar residues" evidence="7">
    <location>
        <begin position="393"/>
        <end position="402"/>
    </location>
</feature>
<dbReference type="GO" id="GO:0008270">
    <property type="term" value="F:zinc ion binding"/>
    <property type="evidence" value="ECO:0007669"/>
    <property type="project" value="UniProtKB-KW"/>
</dbReference>
<feature type="region of interest" description="Disordered" evidence="7">
    <location>
        <begin position="386"/>
        <end position="422"/>
    </location>
</feature>
<feature type="domain" description="RING-type" evidence="8">
    <location>
        <begin position="16"/>
        <end position="57"/>
    </location>
</feature>
<keyword evidence="6" id="KW-0175">Coiled coil</keyword>
<feature type="coiled-coil region" evidence="6">
    <location>
        <begin position="197"/>
        <end position="283"/>
    </location>
</feature>
<proteinExistence type="predicted"/>
<keyword evidence="2 5" id="KW-0863">Zinc-finger</keyword>
<gene>
    <name evidence="9" type="ORF">GA_TR19553_c0_g1_i1_g.64651</name>
</gene>
<dbReference type="SMART" id="SM00184">
    <property type="entry name" value="RING"/>
    <property type="match status" value="1"/>
</dbReference>
<dbReference type="EMBL" id="GEVI01009601">
    <property type="protein sequence ID" value="JAU22719.1"/>
    <property type="molecule type" value="Transcribed_RNA"/>
</dbReference>
<dbReference type="PANTHER" id="PTHR46293:SF16">
    <property type="entry name" value="E3 UBIQUITIN PROTEIN LIGASE DRIP1"/>
    <property type="match status" value="1"/>
</dbReference>
<dbReference type="FunFam" id="3.30.40.10:FF:000033">
    <property type="entry name" value="Polycomb group RING finger protein 3"/>
    <property type="match status" value="1"/>
</dbReference>
<dbReference type="CDD" id="cd16525">
    <property type="entry name" value="RING-HC_PCGF"/>
    <property type="match status" value="1"/>
</dbReference>
<keyword evidence="3" id="KW-0862">Zinc</keyword>
<reference evidence="9" key="1">
    <citation type="submission" date="2016-07" db="EMBL/GenBank/DDBJ databases">
        <title>De novo transcriptome assembly of four accessions of the metal hyperaccumulator plant Noccaea caerulescens.</title>
        <authorList>
            <person name="Blande D."/>
            <person name="Halimaa P."/>
            <person name="Tervahauta A.I."/>
            <person name="Aarts M.G."/>
            <person name="Karenlampi S.O."/>
        </authorList>
    </citation>
    <scope>NUCLEOTIDE SEQUENCE</scope>
</reference>